<evidence type="ECO:0000256" key="3">
    <source>
        <dbReference type="ARBA" id="ARBA00022989"/>
    </source>
</evidence>
<comment type="subcellular location">
    <subcellularLocation>
        <location evidence="1">Membrane</location>
        <topology evidence="1">Multi-pass membrane protein</topology>
    </subcellularLocation>
</comment>
<dbReference type="eggNOG" id="KOG0236">
    <property type="taxonomic scope" value="Eukaryota"/>
</dbReference>
<keyword evidence="4 5" id="KW-0472">Membrane</keyword>
<dbReference type="PANTHER" id="PTHR43310">
    <property type="entry name" value="SULFATE TRANSPORTER YBAR-RELATED"/>
    <property type="match status" value="1"/>
</dbReference>
<evidence type="ECO:0000313" key="7">
    <source>
        <dbReference type="EMBL" id="EED93725.1"/>
    </source>
</evidence>
<reference evidence="7 8" key="1">
    <citation type="journal article" date="2004" name="Science">
        <title>The genome of the diatom Thalassiosira pseudonana: ecology, evolution, and metabolism.</title>
        <authorList>
            <person name="Armbrust E.V."/>
            <person name="Berges J.A."/>
            <person name="Bowler C."/>
            <person name="Green B.R."/>
            <person name="Martinez D."/>
            <person name="Putnam N.H."/>
            <person name="Zhou S."/>
            <person name="Allen A.E."/>
            <person name="Apt K.E."/>
            <person name="Bechner M."/>
            <person name="Brzezinski M.A."/>
            <person name="Chaal B.K."/>
            <person name="Chiovitti A."/>
            <person name="Davis A.K."/>
            <person name="Demarest M.S."/>
            <person name="Detter J.C."/>
            <person name="Glavina T."/>
            <person name="Goodstein D."/>
            <person name="Hadi M.Z."/>
            <person name="Hellsten U."/>
            <person name="Hildebrand M."/>
            <person name="Jenkins B.D."/>
            <person name="Jurka J."/>
            <person name="Kapitonov V.V."/>
            <person name="Kroger N."/>
            <person name="Lau W.W."/>
            <person name="Lane T.W."/>
            <person name="Larimer F.W."/>
            <person name="Lippmeier J.C."/>
            <person name="Lucas S."/>
            <person name="Medina M."/>
            <person name="Montsant A."/>
            <person name="Obornik M."/>
            <person name="Parker M.S."/>
            <person name="Palenik B."/>
            <person name="Pazour G.J."/>
            <person name="Richardson P.M."/>
            <person name="Rynearson T.A."/>
            <person name="Saito M.A."/>
            <person name="Schwartz D.C."/>
            <person name="Thamatrakoln K."/>
            <person name="Valentin K."/>
            <person name="Vardi A."/>
            <person name="Wilkerson F.P."/>
            <person name="Rokhsar D.S."/>
        </authorList>
    </citation>
    <scope>NUCLEOTIDE SEQUENCE [LARGE SCALE GENOMIC DNA]</scope>
    <source>
        <strain evidence="7 8">CCMP1335</strain>
    </source>
</reference>
<feature type="transmembrane region" description="Helical" evidence="5">
    <location>
        <begin position="302"/>
        <end position="322"/>
    </location>
</feature>
<evidence type="ECO:0000256" key="4">
    <source>
        <dbReference type="ARBA" id="ARBA00023136"/>
    </source>
</evidence>
<feature type="transmembrane region" description="Helical" evidence="5">
    <location>
        <begin position="117"/>
        <end position="138"/>
    </location>
</feature>
<keyword evidence="3 5" id="KW-1133">Transmembrane helix</keyword>
<dbReference type="InterPro" id="IPR052706">
    <property type="entry name" value="Membrane-Transporter-like"/>
</dbReference>
<feature type="transmembrane region" description="Helical" evidence="5">
    <location>
        <begin position="164"/>
        <end position="181"/>
    </location>
</feature>
<dbReference type="CDD" id="cd07042">
    <property type="entry name" value="STAS_SulP_like_sulfate_transporter"/>
    <property type="match status" value="1"/>
</dbReference>
<feature type="transmembrane region" description="Helical" evidence="5">
    <location>
        <begin position="236"/>
        <end position="255"/>
    </location>
</feature>
<dbReference type="GeneID" id="7444749"/>
<evidence type="ECO:0000256" key="1">
    <source>
        <dbReference type="ARBA" id="ARBA00004141"/>
    </source>
</evidence>
<feature type="transmembrane region" description="Helical" evidence="5">
    <location>
        <begin position="262"/>
        <end position="282"/>
    </location>
</feature>
<feature type="non-terminal residue" evidence="7">
    <location>
        <position position="525"/>
    </location>
</feature>
<dbReference type="EMBL" id="CM000640">
    <property type="protein sequence ID" value="EED93725.1"/>
    <property type="molecule type" value="Genomic_DNA"/>
</dbReference>
<feature type="non-terminal residue" evidence="7">
    <location>
        <position position="1"/>
    </location>
</feature>
<dbReference type="InterPro" id="IPR036513">
    <property type="entry name" value="STAS_dom_sf"/>
</dbReference>
<dbReference type="Proteomes" id="UP000001449">
    <property type="component" value="Chromosome 3"/>
</dbReference>
<dbReference type="HOGENOM" id="CLU_593924_0_0_1"/>
<reference evidence="7 8" key="2">
    <citation type="journal article" date="2008" name="Nature">
        <title>The Phaeodactylum genome reveals the evolutionary history of diatom genomes.</title>
        <authorList>
            <person name="Bowler C."/>
            <person name="Allen A.E."/>
            <person name="Badger J.H."/>
            <person name="Grimwood J."/>
            <person name="Jabbari K."/>
            <person name="Kuo A."/>
            <person name="Maheswari U."/>
            <person name="Martens C."/>
            <person name="Maumus F."/>
            <person name="Otillar R.P."/>
            <person name="Rayko E."/>
            <person name="Salamov A."/>
            <person name="Vandepoele K."/>
            <person name="Beszteri B."/>
            <person name="Gruber A."/>
            <person name="Heijde M."/>
            <person name="Katinka M."/>
            <person name="Mock T."/>
            <person name="Valentin K."/>
            <person name="Verret F."/>
            <person name="Berges J.A."/>
            <person name="Brownlee C."/>
            <person name="Cadoret J.P."/>
            <person name="Chiovitti A."/>
            <person name="Choi C.J."/>
            <person name="Coesel S."/>
            <person name="De Martino A."/>
            <person name="Detter J.C."/>
            <person name="Durkin C."/>
            <person name="Falciatore A."/>
            <person name="Fournet J."/>
            <person name="Haruta M."/>
            <person name="Huysman M.J."/>
            <person name="Jenkins B.D."/>
            <person name="Jiroutova K."/>
            <person name="Jorgensen R.E."/>
            <person name="Joubert Y."/>
            <person name="Kaplan A."/>
            <person name="Kroger N."/>
            <person name="Kroth P.G."/>
            <person name="La Roche J."/>
            <person name="Lindquist E."/>
            <person name="Lommer M."/>
            <person name="Martin-Jezequel V."/>
            <person name="Lopez P.J."/>
            <person name="Lucas S."/>
            <person name="Mangogna M."/>
            <person name="McGinnis K."/>
            <person name="Medlin L.K."/>
            <person name="Montsant A."/>
            <person name="Oudot-Le Secq M.P."/>
            <person name="Napoli C."/>
            <person name="Obornik M."/>
            <person name="Parker M.S."/>
            <person name="Petit J.L."/>
            <person name="Porcel B.M."/>
            <person name="Poulsen N."/>
            <person name="Robison M."/>
            <person name="Rychlewski L."/>
            <person name="Rynearson T.A."/>
            <person name="Schmutz J."/>
            <person name="Shapiro H."/>
            <person name="Siaut M."/>
            <person name="Stanley M."/>
            <person name="Sussman M.R."/>
            <person name="Taylor A.R."/>
            <person name="Vardi A."/>
            <person name="von Dassow P."/>
            <person name="Vyverman W."/>
            <person name="Willis A."/>
            <person name="Wyrwicz L.S."/>
            <person name="Rokhsar D.S."/>
            <person name="Weissenbach J."/>
            <person name="Armbrust E.V."/>
            <person name="Green B.R."/>
            <person name="Van de Peer Y."/>
            <person name="Grigoriev I.V."/>
        </authorList>
    </citation>
    <scope>NUCLEOTIDE SEQUENCE [LARGE SCALE GENOMIC DNA]</scope>
    <source>
        <strain evidence="7 8">CCMP1335</strain>
    </source>
</reference>
<dbReference type="KEGG" id="tps:THAPSDRAFT_261754"/>
<proteinExistence type="predicted"/>
<feature type="transmembrane region" description="Helical" evidence="5">
    <location>
        <begin position="388"/>
        <end position="419"/>
    </location>
</feature>
<dbReference type="AlphaFoldDB" id="B8BXL5"/>
<sequence>IPAIALITLFHLMVSIPFGVSYFPVRWKRKEALGIRMFLFSTIIGQLAMTFASNFNNCIALQMVENVPFTISLSYIVIEEQGYGKEALSTLFFLFGLASMIVGVVFYLLGRYEMGRILYFFPAHVLVGCIGGIGVFIAKTGLEVTANRSFSLDVSGISSFVDRFHLLLVVFGFEVGLRLLNYSTRDSSGKAKYPLLSPVYFCLITPVFYLGIWLAGKSTESALEEGYFFPPLTDEGTVWDIFHMVNLSSVSFTAVFQSIPTLLALVLFSLIHVPINIPAFAVSTDVDVDMNIELMAHGWSNSIVGVFGGLQNYMAYTQSIIYYKSGGKGKTSSLAVAIVTTILFFIGPAIASYMPRCMAGTLLLHCGVDLFLEGVRDSYGHYDYLEYIGIWTITIVMTLSGMEAALLAGVISALLTYAIQSVTYPKPIRGSMTAATLRSSAWNRCPEAFEILDSKENGRVKIFVIQLQGHLFFGNISIFSDGVKKRIQTFPRDERPIIVIIDFTLVLGIDSSAAQAIIKLRDYLS</sequence>
<dbReference type="InterPro" id="IPR011547">
    <property type="entry name" value="SLC26A/SulP_dom"/>
</dbReference>
<keyword evidence="2 5" id="KW-0812">Transmembrane</keyword>
<name>B8BXL5_THAPS</name>
<dbReference type="InParanoid" id="B8BXL5"/>
<feature type="transmembrane region" description="Helical" evidence="5">
    <location>
        <begin position="193"/>
        <end position="216"/>
    </location>
</feature>
<dbReference type="PANTHER" id="PTHR43310:SF4">
    <property type="entry name" value="AFR304WP"/>
    <property type="match status" value="1"/>
</dbReference>
<evidence type="ECO:0000256" key="5">
    <source>
        <dbReference type="SAM" id="Phobius"/>
    </source>
</evidence>
<feature type="domain" description="STAS" evidence="6">
    <location>
        <begin position="462"/>
        <end position="525"/>
    </location>
</feature>
<evidence type="ECO:0000313" key="8">
    <source>
        <dbReference type="Proteomes" id="UP000001449"/>
    </source>
</evidence>
<dbReference type="OMA" id="YIYSTIW"/>
<dbReference type="RefSeq" id="XP_002288289.1">
    <property type="nucleotide sequence ID" value="XM_002288253.1"/>
</dbReference>
<dbReference type="InterPro" id="IPR002645">
    <property type="entry name" value="STAS_dom"/>
</dbReference>
<dbReference type="PROSITE" id="PS50801">
    <property type="entry name" value="STAS"/>
    <property type="match status" value="1"/>
</dbReference>
<feature type="transmembrane region" description="Helical" evidence="5">
    <location>
        <begin position="334"/>
        <end position="354"/>
    </location>
</feature>
<dbReference type="Pfam" id="PF00916">
    <property type="entry name" value="Sulfate_transp"/>
    <property type="match status" value="1"/>
</dbReference>
<keyword evidence="8" id="KW-1185">Reference proteome</keyword>
<protein>
    <submittedName>
        <fullName evidence="7">Sulfate permease</fullName>
    </submittedName>
</protein>
<feature type="transmembrane region" description="Helical" evidence="5">
    <location>
        <begin position="37"/>
        <end position="55"/>
    </location>
</feature>
<gene>
    <name evidence="7" type="ORF">THAPSDRAFT_261754</name>
</gene>
<evidence type="ECO:0000259" key="6">
    <source>
        <dbReference type="PROSITE" id="PS50801"/>
    </source>
</evidence>
<organism evidence="7 8">
    <name type="scientific">Thalassiosira pseudonana</name>
    <name type="common">Marine diatom</name>
    <name type="synonym">Cyclotella nana</name>
    <dbReference type="NCBI Taxonomy" id="35128"/>
    <lineage>
        <taxon>Eukaryota</taxon>
        <taxon>Sar</taxon>
        <taxon>Stramenopiles</taxon>
        <taxon>Ochrophyta</taxon>
        <taxon>Bacillariophyta</taxon>
        <taxon>Coscinodiscophyceae</taxon>
        <taxon>Thalassiosirophycidae</taxon>
        <taxon>Thalassiosirales</taxon>
        <taxon>Thalassiosiraceae</taxon>
        <taxon>Thalassiosira</taxon>
    </lineage>
</organism>
<feature type="transmembrane region" description="Helical" evidence="5">
    <location>
        <begin position="6"/>
        <end position="25"/>
    </location>
</feature>
<evidence type="ECO:0000256" key="2">
    <source>
        <dbReference type="ARBA" id="ARBA00022692"/>
    </source>
</evidence>
<dbReference type="GO" id="GO:0016020">
    <property type="term" value="C:membrane"/>
    <property type="evidence" value="ECO:0000318"/>
    <property type="project" value="GO_Central"/>
</dbReference>
<feature type="transmembrane region" description="Helical" evidence="5">
    <location>
        <begin position="91"/>
        <end position="110"/>
    </location>
</feature>
<dbReference type="Gene3D" id="3.30.750.24">
    <property type="entry name" value="STAS domain"/>
    <property type="match status" value="1"/>
</dbReference>
<accession>B8BXL5</accession>
<dbReference type="STRING" id="35128.B8BXL5"/>
<dbReference type="PaxDb" id="35128-Thaps261754"/>